<organism evidence="4 5">
    <name type="scientific">Tessaracoccus lubricantis</name>
    <dbReference type="NCBI Taxonomy" id="545543"/>
    <lineage>
        <taxon>Bacteria</taxon>
        <taxon>Bacillati</taxon>
        <taxon>Actinomycetota</taxon>
        <taxon>Actinomycetes</taxon>
        <taxon>Propionibacteriales</taxon>
        <taxon>Propionibacteriaceae</taxon>
        <taxon>Tessaracoccus</taxon>
    </lineage>
</organism>
<keyword evidence="5" id="KW-1185">Reference proteome</keyword>
<dbReference type="PANTHER" id="PTHR43333:SF1">
    <property type="entry name" value="D-ISOMER SPECIFIC 2-HYDROXYACID DEHYDROGENASE NAD-BINDING DOMAIN-CONTAINING PROTEIN"/>
    <property type="match status" value="1"/>
</dbReference>
<evidence type="ECO:0000259" key="3">
    <source>
        <dbReference type="Pfam" id="PF02826"/>
    </source>
</evidence>
<evidence type="ECO:0000313" key="4">
    <source>
        <dbReference type="EMBL" id="GAA4908603.1"/>
    </source>
</evidence>
<dbReference type="RefSeq" id="WP_345584364.1">
    <property type="nucleotide sequence ID" value="NZ_BAABLV010000046.1"/>
</dbReference>
<dbReference type="EMBL" id="BAABLV010000046">
    <property type="protein sequence ID" value="GAA4908603.1"/>
    <property type="molecule type" value="Genomic_DNA"/>
</dbReference>
<dbReference type="InterPro" id="IPR036291">
    <property type="entry name" value="NAD(P)-bd_dom_sf"/>
</dbReference>
<proteinExistence type="predicted"/>
<dbReference type="Pfam" id="PF02826">
    <property type="entry name" value="2-Hacid_dh_C"/>
    <property type="match status" value="1"/>
</dbReference>
<dbReference type="SUPFAM" id="SSF51735">
    <property type="entry name" value="NAD(P)-binding Rossmann-fold domains"/>
    <property type="match status" value="1"/>
</dbReference>
<gene>
    <name evidence="4" type="ORF">GCM10025789_30250</name>
</gene>
<comment type="caution">
    <text evidence="4">The sequence shown here is derived from an EMBL/GenBank/DDBJ whole genome shotgun (WGS) entry which is preliminary data.</text>
</comment>
<dbReference type="Proteomes" id="UP001501521">
    <property type="component" value="Unassembled WGS sequence"/>
</dbReference>
<reference evidence="5" key="1">
    <citation type="journal article" date="2019" name="Int. J. Syst. Evol. Microbiol.">
        <title>The Global Catalogue of Microorganisms (GCM) 10K type strain sequencing project: providing services to taxonomists for standard genome sequencing and annotation.</title>
        <authorList>
            <consortium name="The Broad Institute Genomics Platform"/>
            <consortium name="The Broad Institute Genome Sequencing Center for Infectious Disease"/>
            <person name="Wu L."/>
            <person name="Ma J."/>
        </authorList>
    </citation>
    <scope>NUCLEOTIDE SEQUENCE [LARGE SCALE GENOMIC DNA]</scope>
    <source>
        <strain evidence="5">JCM 19125</strain>
    </source>
</reference>
<dbReference type="SUPFAM" id="SSF52283">
    <property type="entry name" value="Formate/glycerate dehydrogenase catalytic domain-like"/>
    <property type="match status" value="1"/>
</dbReference>
<dbReference type="PANTHER" id="PTHR43333">
    <property type="entry name" value="2-HACID_DH_C DOMAIN-CONTAINING PROTEIN"/>
    <property type="match status" value="1"/>
</dbReference>
<accession>A0ABP9FNL3</accession>
<keyword evidence="1" id="KW-0560">Oxidoreductase</keyword>
<evidence type="ECO:0000256" key="1">
    <source>
        <dbReference type="ARBA" id="ARBA00023002"/>
    </source>
</evidence>
<dbReference type="InterPro" id="IPR006140">
    <property type="entry name" value="D-isomer_DH_NAD-bd"/>
</dbReference>
<evidence type="ECO:0000256" key="2">
    <source>
        <dbReference type="ARBA" id="ARBA00023027"/>
    </source>
</evidence>
<keyword evidence="2" id="KW-0520">NAD</keyword>
<name>A0ABP9FNL3_9ACTN</name>
<evidence type="ECO:0000313" key="5">
    <source>
        <dbReference type="Proteomes" id="UP001501521"/>
    </source>
</evidence>
<sequence length="313" mass="32603">MKVVIPSSYPGEAPQFDGVEVVVVPHDEAVPEEHVDAEVLVVWGQPQQVLEDAARRMAGLRLVQGLAAGADTVVAAGFADDVLLANGVGLHDDNVAEHVLALTLALVRFLPLAMRRQREHTWDHHLGGAVAPRGDDGRVVSLRGARVTVWGFGSIGGTVAPLLKSLGAEVTGVARSAGERHGFPVVADDGLDELLGATDILVMILPSLESTANALNAQRLAALKEGALVVNVGRGTTVDEGALVAALRSGRLAAAALDVTSVEPLPQESPLWDEPNVLITPHIASDRPTGASAFLGAQIHALTTGGTVRNLMR</sequence>
<protein>
    <submittedName>
        <fullName evidence="4">Phosphoglycerate dehydrogenase</fullName>
    </submittedName>
</protein>
<feature type="domain" description="D-isomer specific 2-hydroxyacid dehydrogenase NAD-binding" evidence="3">
    <location>
        <begin position="100"/>
        <end position="284"/>
    </location>
</feature>
<dbReference type="Gene3D" id="3.40.50.720">
    <property type="entry name" value="NAD(P)-binding Rossmann-like Domain"/>
    <property type="match status" value="2"/>
</dbReference>